<organism evidence="8 9">
    <name type="scientific">Neolamprologus brichardi</name>
    <name type="common">Fairy cichlid</name>
    <name type="synonym">Lamprologus brichardi</name>
    <dbReference type="NCBI Taxonomy" id="32507"/>
    <lineage>
        <taxon>Eukaryota</taxon>
        <taxon>Metazoa</taxon>
        <taxon>Chordata</taxon>
        <taxon>Craniata</taxon>
        <taxon>Vertebrata</taxon>
        <taxon>Euteleostomi</taxon>
        <taxon>Actinopterygii</taxon>
        <taxon>Neopterygii</taxon>
        <taxon>Teleostei</taxon>
        <taxon>Neoteleostei</taxon>
        <taxon>Acanthomorphata</taxon>
        <taxon>Ovalentaria</taxon>
        <taxon>Cichlomorphae</taxon>
        <taxon>Cichliformes</taxon>
        <taxon>Cichlidae</taxon>
        <taxon>African cichlids</taxon>
        <taxon>Pseudocrenilabrinae</taxon>
        <taxon>Lamprologini</taxon>
        <taxon>Neolamprologus</taxon>
    </lineage>
</organism>
<dbReference type="PROSITE" id="PS50234">
    <property type="entry name" value="VWFA"/>
    <property type="match status" value="2"/>
</dbReference>
<evidence type="ECO:0000313" key="9">
    <source>
        <dbReference type="Proteomes" id="UP000261580"/>
    </source>
</evidence>
<evidence type="ECO:0000256" key="5">
    <source>
        <dbReference type="ARBA" id="ARBA00023180"/>
    </source>
</evidence>
<dbReference type="CDD" id="cd01472">
    <property type="entry name" value="vWA_collagen"/>
    <property type="match status" value="1"/>
</dbReference>
<protein>
    <recommendedName>
        <fullName evidence="7">VWFA domain-containing protein</fullName>
    </recommendedName>
</protein>
<evidence type="ECO:0000256" key="1">
    <source>
        <dbReference type="ARBA" id="ARBA00004613"/>
    </source>
</evidence>
<keyword evidence="3 6" id="KW-0732">Signal</keyword>
<evidence type="ECO:0000256" key="6">
    <source>
        <dbReference type="SAM" id="SignalP"/>
    </source>
</evidence>
<dbReference type="AlphaFoldDB" id="A0A3Q4H007"/>
<name>A0A3Q4H007_NEOBR</name>
<dbReference type="InterPro" id="IPR050525">
    <property type="entry name" value="ECM_Assembly_Org"/>
</dbReference>
<proteinExistence type="predicted"/>
<feature type="signal peptide" evidence="6">
    <location>
        <begin position="1"/>
        <end position="18"/>
    </location>
</feature>
<feature type="domain" description="VWFA" evidence="7">
    <location>
        <begin position="270"/>
        <end position="443"/>
    </location>
</feature>
<dbReference type="STRING" id="32507.ENSNBRP00000009502"/>
<evidence type="ECO:0000313" key="8">
    <source>
        <dbReference type="Ensembl" id="ENSNBRP00000009502.1"/>
    </source>
</evidence>
<dbReference type="Bgee" id="ENSNBRG00000007393">
    <property type="expression patterns" value="Expressed in camera-type eye and 5 other cell types or tissues"/>
</dbReference>
<dbReference type="SUPFAM" id="SSF53300">
    <property type="entry name" value="vWA-like"/>
    <property type="match status" value="2"/>
</dbReference>
<keyword evidence="5" id="KW-0325">Glycoprotein</keyword>
<dbReference type="GeneTree" id="ENSGT00940000155619"/>
<keyword evidence="4" id="KW-0677">Repeat</keyword>
<dbReference type="FunFam" id="3.40.50.410:FF:000004">
    <property type="entry name" value="collagen alpha-6(VI) chain"/>
    <property type="match status" value="2"/>
</dbReference>
<reference evidence="8" key="2">
    <citation type="submission" date="2025-09" db="UniProtKB">
        <authorList>
            <consortium name="Ensembl"/>
        </authorList>
    </citation>
    <scope>IDENTIFICATION</scope>
</reference>
<feature type="domain" description="VWFA" evidence="7">
    <location>
        <begin position="87"/>
        <end position="256"/>
    </location>
</feature>
<feature type="chain" id="PRO_5018596117" description="VWFA domain-containing protein" evidence="6">
    <location>
        <begin position="19"/>
        <end position="462"/>
    </location>
</feature>
<dbReference type="GO" id="GO:0005576">
    <property type="term" value="C:extracellular region"/>
    <property type="evidence" value="ECO:0007669"/>
    <property type="project" value="UniProtKB-SubCell"/>
</dbReference>
<reference evidence="8" key="1">
    <citation type="submission" date="2025-08" db="UniProtKB">
        <authorList>
            <consortium name="Ensembl"/>
        </authorList>
    </citation>
    <scope>IDENTIFICATION</scope>
</reference>
<accession>A0A3Q4H007</accession>
<dbReference type="PANTHER" id="PTHR24020:SF84">
    <property type="entry name" value="VWFA DOMAIN-CONTAINING PROTEIN"/>
    <property type="match status" value="1"/>
</dbReference>
<dbReference type="PANTHER" id="PTHR24020">
    <property type="entry name" value="COLLAGEN ALPHA"/>
    <property type="match status" value="1"/>
</dbReference>
<evidence type="ECO:0000256" key="4">
    <source>
        <dbReference type="ARBA" id="ARBA00022737"/>
    </source>
</evidence>
<evidence type="ECO:0000256" key="3">
    <source>
        <dbReference type="ARBA" id="ARBA00022729"/>
    </source>
</evidence>
<keyword evidence="9" id="KW-1185">Reference proteome</keyword>
<dbReference type="SMART" id="SM00327">
    <property type="entry name" value="VWA"/>
    <property type="match status" value="2"/>
</dbReference>
<evidence type="ECO:0000256" key="2">
    <source>
        <dbReference type="ARBA" id="ARBA00022525"/>
    </source>
</evidence>
<dbReference type="InterPro" id="IPR036465">
    <property type="entry name" value="vWFA_dom_sf"/>
</dbReference>
<sequence>MMCAQHRYLVLWTSSVAGSGVPVMHCAAFTTCCSALWSATEQFPHHTVTQLVRMLSITQWWKLLSMTKTTLTSICFSSTACKDIPSDIFFLTDSSESISEEDFQKMKNFTKSVISKSSIGLDKVHVGFMQYSTNRRLEFDLTKHYNLEGMLNTIDVMEQMNEGTRTGRAITEVSQYFDAARGGRPWMKQWLVVITDGKSQDSVKEPAHALRAKGVVIHAIGVDKANRKELSEISGSSQRVFIENTFDALKELETKLALKFCEKDCKKTTDLVFLLDYSSSINQDQHTIMLNFTASVVDNFNVSKEFAHVGLAQFSADPKHEFYLNTYNDKTKMIEHILNMNYKGGNTYLGEALDHIRDYFHESNGGRRDVPKNLVLITDGNSKDDVEDAAEALRKMGITIFAIAVGDVYYLQLLQITGTPEKVFNVENFDSLANIKTKIIDEICDTVPEPKIGKLEKRDVHD</sequence>
<dbReference type="Ensembl" id="ENSNBRT00000009770.1">
    <property type="protein sequence ID" value="ENSNBRP00000009502.1"/>
    <property type="gene ID" value="ENSNBRG00000007393.1"/>
</dbReference>
<keyword evidence="2" id="KW-0964">Secreted</keyword>
<dbReference type="Gene3D" id="3.40.50.410">
    <property type="entry name" value="von Willebrand factor, type A domain"/>
    <property type="match status" value="2"/>
</dbReference>
<dbReference type="Proteomes" id="UP000261580">
    <property type="component" value="Unassembled WGS sequence"/>
</dbReference>
<comment type="subcellular location">
    <subcellularLocation>
        <location evidence="1">Secreted</location>
    </subcellularLocation>
</comment>
<dbReference type="OMA" id="YYSGPKR"/>
<dbReference type="InterPro" id="IPR002035">
    <property type="entry name" value="VWF_A"/>
</dbReference>
<evidence type="ECO:0000259" key="7">
    <source>
        <dbReference type="PROSITE" id="PS50234"/>
    </source>
</evidence>
<dbReference type="PRINTS" id="PR00453">
    <property type="entry name" value="VWFADOMAIN"/>
</dbReference>
<dbReference type="Pfam" id="PF00092">
    <property type="entry name" value="VWA"/>
    <property type="match status" value="2"/>
</dbReference>